<evidence type="ECO:0000256" key="10">
    <source>
        <dbReference type="ARBA" id="ARBA00022840"/>
    </source>
</evidence>
<evidence type="ECO:0000256" key="11">
    <source>
        <dbReference type="ARBA" id="ARBA00022989"/>
    </source>
</evidence>
<dbReference type="AlphaFoldDB" id="A0A1F6GG61"/>
<keyword evidence="13 14" id="KW-0472">Membrane</keyword>
<evidence type="ECO:0000256" key="1">
    <source>
        <dbReference type="ARBA" id="ARBA00000085"/>
    </source>
</evidence>
<protein>
    <recommendedName>
        <fullName evidence="3">histidine kinase</fullName>
        <ecNumber evidence="3">2.7.13.3</ecNumber>
    </recommendedName>
</protein>
<dbReference type="GO" id="GO:0005886">
    <property type="term" value="C:plasma membrane"/>
    <property type="evidence" value="ECO:0007669"/>
    <property type="project" value="UniProtKB-SubCell"/>
</dbReference>
<dbReference type="SMART" id="SM00388">
    <property type="entry name" value="HisKA"/>
    <property type="match status" value="1"/>
</dbReference>
<evidence type="ECO:0000313" key="17">
    <source>
        <dbReference type="EMBL" id="OGG97089.1"/>
    </source>
</evidence>
<dbReference type="Pfam" id="PF00989">
    <property type="entry name" value="PAS"/>
    <property type="match status" value="1"/>
</dbReference>
<keyword evidence="9" id="KW-0418">Kinase</keyword>
<dbReference type="GO" id="GO:0005524">
    <property type="term" value="F:ATP binding"/>
    <property type="evidence" value="ECO:0007669"/>
    <property type="project" value="UniProtKB-KW"/>
</dbReference>
<dbReference type="SUPFAM" id="SSF47384">
    <property type="entry name" value="Homodimeric domain of signal transducing histidine kinase"/>
    <property type="match status" value="1"/>
</dbReference>
<sequence>MAKRERFVSNPEHQRLIRNRVGLVVVLGLVAMALLSLNFYYQEFQDWKSLESNLDVLLLINLNAVLLLLVIFLVLRNLIKLLYERRRKKMGFKLKSKLTLGFILVSSLPIALFFFIANGLLKNSLDVWFKGEYSRAFSNTSLVVQGFLEKRDRELYNLGKIIIEDYKSQNDSKLFKVGLERQLWFRKALERYQLDGLALYGKGFVFEDKWILRPSAELWQPLPSGVVKLGDAKLPSLSTQLDQAQIRRVLIPFEIAGQSKVLEVAEILHGSFYSDLTRLQNNLEEHRQLLSLEDPLRTSFTTYLLFFTMLIIFGGIWFGYYLARSIVEPLQTLVEGTRRIAKGDLDFQIDLQEEDEIGLLLDSFNDMTKELLQNRRKLALSREALVGTNLELEERNIFVEMVVQNIQNGVFLVDNSGYIKGINPFMIRLYQIKVSKPLGKHYMGVLSKEQASLYESMTSQLEQSGEARVKSEVHLMQDKKAIHLDLELFALRTTKGEPLGRLLVVDDLTEIDRSTRAKAWQEVARRIAHEIKNPLTPIQLSAQRIRKKYLEEMVDSEVLDACTATIINEVNQLKNMVNEFSKFARIPEVNRSPGDLNRILDEVVALFSHGLPKGVEINLVKSEKLPSILLDQEQIKRVFTNLLDNALAALEGREDGLIEVISSFGADLKIVKVVVSDNGSGIPEEMTPRIFDPYVTTKAEGTGLGLAIVQQIITDHGGFIRLENIEKGTRFSIELPV</sequence>
<dbReference type="STRING" id="1817772.A2527_13120"/>
<evidence type="ECO:0000256" key="9">
    <source>
        <dbReference type="ARBA" id="ARBA00022777"/>
    </source>
</evidence>
<dbReference type="InterPro" id="IPR036097">
    <property type="entry name" value="HisK_dim/P_sf"/>
</dbReference>
<dbReference type="Gene3D" id="6.10.340.10">
    <property type="match status" value="1"/>
</dbReference>
<keyword evidence="12" id="KW-0902">Two-component regulatory system</keyword>
<dbReference type="SUPFAM" id="SSF55785">
    <property type="entry name" value="PYP-like sensor domain (PAS domain)"/>
    <property type="match status" value="1"/>
</dbReference>
<dbReference type="Proteomes" id="UP000178449">
    <property type="component" value="Unassembled WGS sequence"/>
</dbReference>
<evidence type="ECO:0000256" key="7">
    <source>
        <dbReference type="ARBA" id="ARBA00022692"/>
    </source>
</evidence>
<dbReference type="Gene3D" id="3.30.450.20">
    <property type="entry name" value="PAS domain"/>
    <property type="match status" value="1"/>
</dbReference>
<dbReference type="EC" id="2.7.13.3" evidence="3"/>
<reference evidence="17 18" key="1">
    <citation type="journal article" date="2016" name="Nat. Commun.">
        <title>Thousands of microbial genomes shed light on interconnected biogeochemical processes in an aquifer system.</title>
        <authorList>
            <person name="Anantharaman K."/>
            <person name="Brown C.T."/>
            <person name="Hug L.A."/>
            <person name="Sharon I."/>
            <person name="Castelle C.J."/>
            <person name="Probst A.J."/>
            <person name="Thomas B.C."/>
            <person name="Singh A."/>
            <person name="Wilkins M.J."/>
            <person name="Karaoz U."/>
            <person name="Brodie E.L."/>
            <person name="Williams K.H."/>
            <person name="Hubbard S.S."/>
            <person name="Banfield J.F."/>
        </authorList>
    </citation>
    <scope>NUCLEOTIDE SEQUENCE [LARGE SCALE GENOMIC DNA]</scope>
</reference>
<dbReference type="PANTHER" id="PTHR45528:SF1">
    <property type="entry name" value="SENSOR HISTIDINE KINASE CPXA"/>
    <property type="match status" value="1"/>
</dbReference>
<comment type="catalytic activity">
    <reaction evidence="1">
        <text>ATP + protein L-histidine = ADP + protein N-phospho-L-histidine.</text>
        <dbReference type="EC" id="2.7.13.3"/>
    </reaction>
</comment>
<dbReference type="PRINTS" id="PR00344">
    <property type="entry name" value="BCTRLSENSOR"/>
</dbReference>
<evidence type="ECO:0000313" key="18">
    <source>
        <dbReference type="Proteomes" id="UP000178449"/>
    </source>
</evidence>
<comment type="caution">
    <text evidence="17">The sequence shown here is derived from an EMBL/GenBank/DDBJ whole genome shotgun (WGS) entry which is preliminary data.</text>
</comment>
<dbReference type="PROSITE" id="PS50885">
    <property type="entry name" value="HAMP"/>
    <property type="match status" value="1"/>
</dbReference>
<feature type="transmembrane region" description="Helical" evidence="14">
    <location>
        <begin position="100"/>
        <end position="121"/>
    </location>
</feature>
<dbReference type="PROSITE" id="PS50109">
    <property type="entry name" value="HIS_KIN"/>
    <property type="match status" value="1"/>
</dbReference>
<feature type="transmembrane region" description="Helical" evidence="14">
    <location>
        <begin position="21"/>
        <end position="41"/>
    </location>
</feature>
<dbReference type="PIRSF" id="PIRSF037532">
    <property type="entry name" value="STHK_NtrY"/>
    <property type="match status" value="1"/>
</dbReference>
<keyword evidence="10" id="KW-0067">ATP-binding</keyword>
<dbReference type="SMART" id="SM00387">
    <property type="entry name" value="HATPase_c"/>
    <property type="match status" value="1"/>
</dbReference>
<keyword evidence="4" id="KW-1003">Cell membrane</keyword>
<dbReference type="SUPFAM" id="SSF55874">
    <property type="entry name" value="ATPase domain of HSP90 chaperone/DNA topoisomerase II/histidine kinase"/>
    <property type="match status" value="1"/>
</dbReference>
<dbReference type="InterPro" id="IPR004358">
    <property type="entry name" value="Sig_transdc_His_kin-like_C"/>
</dbReference>
<feature type="domain" description="HAMP" evidence="16">
    <location>
        <begin position="324"/>
        <end position="376"/>
    </location>
</feature>
<gene>
    <name evidence="17" type="ORF">A2527_13120</name>
</gene>
<dbReference type="EMBL" id="MFNE01000005">
    <property type="protein sequence ID" value="OGG97089.1"/>
    <property type="molecule type" value="Genomic_DNA"/>
</dbReference>
<evidence type="ECO:0000256" key="12">
    <source>
        <dbReference type="ARBA" id="ARBA00023012"/>
    </source>
</evidence>
<keyword evidence="5" id="KW-0597">Phosphoprotein</keyword>
<evidence type="ECO:0000256" key="4">
    <source>
        <dbReference type="ARBA" id="ARBA00022475"/>
    </source>
</evidence>
<keyword evidence="8" id="KW-0547">Nucleotide-binding</keyword>
<dbReference type="PANTHER" id="PTHR45528">
    <property type="entry name" value="SENSOR HISTIDINE KINASE CPXA"/>
    <property type="match status" value="1"/>
</dbReference>
<evidence type="ECO:0000256" key="6">
    <source>
        <dbReference type="ARBA" id="ARBA00022679"/>
    </source>
</evidence>
<dbReference type="InterPro" id="IPR036890">
    <property type="entry name" value="HATPase_C_sf"/>
</dbReference>
<dbReference type="GO" id="GO:0006355">
    <property type="term" value="P:regulation of DNA-templated transcription"/>
    <property type="evidence" value="ECO:0007669"/>
    <property type="project" value="InterPro"/>
</dbReference>
<dbReference type="Pfam" id="PF00512">
    <property type="entry name" value="HisKA"/>
    <property type="match status" value="1"/>
</dbReference>
<dbReference type="Pfam" id="PF00672">
    <property type="entry name" value="HAMP"/>
    <property type="match status" value="1"/>
</dbReference>
<dbReference type="InterPro" id="IPR035965">
    <property type="entry name" value="PAS-like_dom_sf"/>
</dbReference>
<keyword evidence="6" id="KW-0808">Transferase</keyword>
<keyword evidence="11 14" id="KW-1133">Transmembrane helix</keyword>
<dbReference type="Gene3D" id="1.10.287.130">
    <property type="match status" value="1"/>
</dbReference>
<feature type="transmembrane region" description="Helical" evidence="14">
    <location>
        <begin position="56"/>
        <end position="79"/>
    </location>
</feature>
<evidence type="ECO:0000256" key="3">
    <source>
        <dbReference type="ARBA" id="ARBA00012438"/>
    </source>
</evidence>
<keyword evidence="7 14" id="KW-0812">Transmembrane</keyword>
<evidence type="ECO:0000259" key="15">
    <source>
        <dbReference type="PROSITE" id="PS50109"/>
    </source>
</evidence>
<dbReference type="InterPro" id="IPR017232">
    <property type="entry name" value="NtrY"/>
</dbReference>
<dbReference type="InterPro" id="IPR003594">
    <property type="entry name" value="HATPase_dom"/>
</dbReference>
<dbReference type="CDD" id="cd00082">
    <property type="entry name" value="HisKA"/>
    <property type="match status" value="1"/>
</dbReference>
<proteinExistence type="predicted"/>
<dbReference type="Gene3D" id="3.30.565.10">
    <property type="entry name" value="Histidine kinase-like ATPase, C-terminal domain"/>
    <property type="match status" value="1"/>
</dbReference>
<dbReference type="Pfam" id="PF02518">
    <property type="entry name" value="HATPase_c"/>
    <property type="match status" value="1"/>
</dbReference>
<evidence type="ECO:0000256" key="5">
    <source>
        <dbReference type="ARBA" id="ARBA00022553"/>
    </source>
</evidence>
<organism evidence="17 18">
    <name type="scientific">Candidatus Lambdaproteobacteria bacterium RIFOXYD2_FULL_50_16</name>
    <dbReference type="NCBI Taxonomy" id="1817772"/>
    <lineage>
        <taxon>Bacteria</taxon>
        <taxon>Pseudomonadati</taxon>
        <taxon>Pseudomonadota</taxon>
        <taxon>Candidatus Lambdaproteobacteria</taxon>
    </lineage>
</organism>
<comment type="subcellular location">
    <subcellularLocation>
        <location evidence="2">Cell membrane</location>
        <topology evidence="2">Multi-pass membrane protein</topology>
    </subcellularLocation>
</comment>
<dbReference type="InterPro" id="IPR013767">
    <property type="entry name" value="PAS_fold"/>
</dbReference>
<dbReference type="InterPro" id="IPR003661">
    <property type="entry name" value="HisK_dim/P_dom"/>
</dbReference>
<dbReference type="GO" id="GO:0000155">
    <property type="term" value="F:phosphorelay sensor kinase activity"/>
    <property type="evidence" value="ECO:0007669"/>
    <property type="project" value="InterPro"/>
</dbReference>
<name>A0A1F6GG61_9PROT</name>
<dbReference type="InterPro" id="IPR003660">
    <property type="entry name" value="HAMP_dom"/>
</dbReference>
<dbReference type="InterPro" id="IPR005467">
    <property type="entry name" value="His_kinase_dom"/>
</dbReference>
<evidence type="ECO:0000256" key="8">
    <source>
        <dbReference type="ARBA" id="ARBA00022741"/>
    </source>
</evidence>
<evidence type="ECO:0000256" key="13">
    <source>
        <dbReference type="ARBA" id="ARBA00023136"/>
    </source>
</evidence>
<evidence type="ECO:0000256" key="14">
    <source>
        <dbReference type="SAM" id="Phobius"/>
    </source>
</evidence>
<feature type="domain" description="Histidine kinase" evidence="15">
    <location>
        <begin position="526"/>
        <end position="737"/>
    </location>
</feature>
<feature type="transmembrane region" description="Helical" evidence="14">
    <location>
        <begin position="300"/>
        <end position="323"/>
    </location>
</feature>
<dbReference type="SUPFAM" id="SSF158472">
    <property type="entry name" value="HAMP domain-like"/>
    <property type="match status" value="1"/>
</dbReference>
<dbReference type="InterPro" id="IPR050398">
    <property type="entry name" value="HssS/ArlS-like"/>
</dbReference>
<dbReference type="CDD" id="cd06225">
    <property type="entry name" value="HAMP"/>
    <property type="match status" value="1"/>
</dbReference>
<evidence type="ECO:0000259" key="16">
    <source>
        <dbReference type="PROSITE" id="PS50885"/>
    </source>
</evidence>
<evidence type="ECO:0000256" key="2">
    <source>
        <dbReference type="ARBA" id="ARBA00004651"/>
    </source>
</evidence>
<dbReference type="SMART" id="SM00304">
    <property type="entry name" value="HAMP"/>
    <property type="match status" value="1"/>
</dbReference>
<accession>A0A1F6GG61</accession>